<dbReference type="GeneID" id="109583316"/>
<dbReference type="Proteomes" id="UP000007879">
    <property type="component" value="Unassembled WGS sequence"/>
</dbReference>
<evidence type="ECO:0008006" key="5">
    <source>
        <dbReference type="Google" id="ProtNLM"/>
    </source>
</evidence>
<dbReference type="EnsemblMetazoa" id="XM_019998607.1">
    <property type="protein sequence ID" value="XP_019854166.1"/>
    <property type="gene ID" value="LOC109583316"/>
</dbReference>
<reference evidence="3" key="2">
    <citation type="submission" date="2024-06" db="UniProtKB">
        <authorList>
            <consortium name="EnsemblMetazoa"/>
        </authorList>
    </citation>
    <scope>IDENTIFICATION</scope>
</reference>
<sequence length="1067" mass="121911">MAQKGHQIKQQPIEESEDEEYEQQALIFQYLSKSRVNKDTLWSVIIPHIMSMGFSTVDDLQDLEMKYLDNNDITPLDKDRIIKVVSSSKSLEAFTNQVSKAAQQDKEDTIYIRYILCSRDLFSNDIKESTIEDIKRTTPLKDIIAVIYDNSNVAANEVAELYSGEGYPLHSNELTNEESLMRWGIDDGDLFYVLIRKKDQPGQLQFATLPKVDYDIGQESFIVETPFMKDFTVNAYIDSDSPEDIAQKIYSITNIPVPYMSLYVRKGCHFGKLNTFTELNDDDIIRVVLRNPQEVATPRSRHYGSRSYNPLVPQTNEGISKFFSILKFLCSVQTYNKEYKFEKLLCYMLKITEFPPLVHALYTLKEQSFLTIAGWTALIEGCYCLFKAILSHQIHVSDDEVFEFSDYTWGLLIHLSKEITEINCVEFNQVSLVCPLSEKRIQTPIHVVNNSDLGPFDKTNILSAPQSLSNYGIDFEVTGDILIEDEDTARYLMYYPWENDDKIFVWENPPKPDISMTCKKVCVQYSLDMITDSLSELCIVHPHGLFAGNECLTYINRGQLVYFLGAAKGTDEKRRLYNPVSSNEEYILSLSKAELMTIGHQQLKEFVSHDLTANLKAISGIYSPQELTITRLSAVIEPQESIQWEPEEAIVVLLDHSGSMGSAVYSELPNLRRIDAAKELFNAFATRTQAYKLHHAFGLTVFDHGVETTLALTKNVENFEDSLKGVEPSGGTEIPTAIINAVTQLSRYSCMKRILCLTDGDYDASYESAFNFVKAYNVVVDTVLLMEADVTNKLKALSHASGGVCIRPRSMQEALKFFELDSVLSLRERQLSYSYAGQPLHRCSYTQFETENSFRSKHQLSYQQLQTITVKSYIDRDRTALQSNTSSKQRRILKEMRDFLHSPHDDIRIYPCDTDCNKWKVLMRGPQETCYENGAFVLGIEFLEGYPSVPPEVRFLTPIYHCNISSSSGRICHSILGEAYTPATSVKDILCHIYGLLMSPDLDSPLDSTLADEFGYLRHREEDLDKDIDWYEYFHEADEYFRKAQSHVRTHAMKSFDALHLELSAAY</sequence>
<evidence type="ECO:0000313" key="4">
    <source>
        <dbReference type="Proteomes" id="UP000007879"/>
    </source>
</evidence>
<dbReference type="Pfam" id="PF13519">
    <property type="entry name" value="VWA_2"/>
    <property type="match status" value="1"/>
</dbReference>
<dbReference type="InterPro" id="IPR036465">
    <property type="entry name" value="vWFA_dom_sf"/>
</dbReference>
<dbReference type="CDD" id="cd23833">
    <property type="entry name" value="UBCc_ApmR795-like"/>
    <property type="match status" value="1"/>
</dbReference>
<evidence type="ECO:0000259" key="1">
    <source>
        <dbReference type="PROSITE" id="PS50127"/>
    </source>
</evidence>
<dbReference type="SMART" id="SM00327">
    <property type="entry name" value="VWA"/>
    <property type="match status" value="1"/>
</dbReference>
<feature type="domain" description="UBC core" evidence="1">
    <location>
        <begin position="887"/>
        <end position="1036"/>
    </location>
</feature>
<evidence type="ECO:0000313" key="3">
    <source>
        <dbReference type="EnsemblMetazoa" id="XP_019854166.1"/>
    </source>
</evidence>
<dbReference type="InterPro" id="IPR050113">
    <property type="entry name" value="Ub_conjugating_enzyme"/>
</dbReference>
<dbReference type="AlphaFoldDB" id="A0AAN0JBP4"/>
<dbReference type="InterPro" id="IPR002035">
    <property type="entry name" value="VWF_A"/>
</dbReference>
<protein>
    <recommendedName>
        <fullName evidence="5">UBC core domain-containing protein</fullName>
    </recommendedName>
</protein>
<dbReference type="InterPro" id="IPR000608">
    <property type="entry name" value="UBC"/>
</dbReference>
<dbReference type="PROSITE" id="PS50127">
    <property type="entry name" value="UBC_2"/>
    <property type="match status" value="1"/>
</dbReference>
<evidence type="ECO:0000259" key="2">
    <source>
        <dbReference type="PROSITE" id="PS50234"/>
    </source>
</evidence>
<dbReference type="RefSeq" id="XP_019854166.1">
    <property type="nucleotide sequence ID" value="XM_019998607.1"/>
</dbReference>
<proteinExistence type="predicted"/>
<dbReference type="Pfam" id="PF00179">
    <property type="entry name" value="UQ_con"/>
    <property type="match status" value="1"/>
</dbReference>
<organism evidence="3 4">
    <name type="scientific">Amphimedon queenslandica</name>
    <name type="common">Sponge</name>
    <dbReference type="NCBI Taxonomy" id="400682"/>
    <lineage>
        <taxon>Eukaryota</taxon>
        <taxon>Metazoa</taxon>
        <taxon>Porifera</taxon>
        <taxon>Demospongiae</taxon>
        <taxon>Heteroscleromorpha</taxon>
        <taxon>Haplosclerida</taxon>
        <taxon>Niphatidae</taxon>
        <taxon>Amphimedon</taxon>
    </lineage>
</organism>
<dbReference type="Gene3D" id="3.40.50.410">
    <property type="entry name" value="von Willebrand factor, type A domain"/>
    <property type="match status" value="1"/>
</dbReference>
<dbReference type="Gene3D" id="3.10.110.10">
    <property type="entry name" value="Ubiquitin Conjugating Enzyme"/>
    <property type="match status" value="1"/>
</dbReference>
<feature type="domain" description="VWFA" evidence="2">
    <location>
        <begin position="649"/>
        <end position="835"/>
    </location>
</feature>
<dbReference type="CDD" id="cd00198">
    <property type="entry name" value="vWFA"/>
    <property type="match status" value="1"/>
</dbReference>
<dbReference type="SUPFAM" id="SSF53300">
    <property type="entry name" value="vWA-like"/>
    <property type="match status" value="1"/>
</dbReference>
<dbReference type="SUPFAM" id="SSF54495">
    <property type="entry name" value="UBC-like"/>
    <property type="match status" value="1"/>
</dbReference>
<dbReference type="PROSITE" id="PS50234">
    <property type="entry name" value="VWFA"/>
    <property type="match status" value="1"/>
</dbReference>
<dbReference type="SMART" id="SM00212">
    <property type="entry name" value="UBCc"/>
    <property type="match status" value="1"/>
</dbReference>
<name>A0AAN0JBP4_AMPQE</name>
<dbReference type="PANTHER" id="PTHR24067">
    <property type="entry name" value="UBIQUITIN-CONJUGATING ENZYME E2"/>
    <property type="match status" value="1"/>
</dbReference>
<accession>A0AAN0JBP4</accession>
<dbReference type="InterPro" id="IPR016135">
    <property type="entry name" value="UBQ-conjugating_enzyme/RWD"/>
</dbReference>
<dbReference type="KEGG" id="aqu:109583316"/>
<keyword evidence="4" id="KW-1185">Reference proteome</keyword>
<reference evidence="4" key="1">
    <citation type="journal article" date="2010" name="Nature">
        <title>The Amphimedon queenslandica genome and the evolution of animal complexity.</title>
        <authorList>
            <person name="Srivastava M."/>
            <person name="Simakov O."/>
            <person name="Chapman J."/>
            <person name="Fahey B."/>
            <person name="Gauthier M.E."/>
            <person name="Mitros T."/>
            <person name="Richards G.S."/>
            <person name="Conaco C."/>
            <person name="Dacre M."/>
            <person name="Hellsten U."/>
            <person name="Larroux C."/>
            <person name="Putnam N.H."/>
            <person name="Stanke M."/>
            <person name="Adamska M."/>
            <person name="Darling A."/>
            <person name="Degnan S.M."/>
            <person name="Oakley T.H."/>
            <person name="Plachetzki D.C."/>
            <person name="Zhai Y."/>
            <person name="Adamski M."/>
            <person name="Calcino A."/>
            <person name="Cummins S.F."/>
            <person name="Goodstein D.M."/>
            <person name="Harris C."/>
            <person name="Jackson D.J."/>
            <person name="Leys S.P."/>
            <person name="Shu S."/>
            <person name="Woodcroft B.J."/>
            <person name="Vervoort M."/>
            <person name="Kosik K.S."/>
            <person name="Manning G."/>
            <person name="Degnan B.M."/>
            <person name="Rokhsar D.S."/>
        </authorList>
    </citation>
    <scope>NUCLEOTIDE SEQUENCE [LARGE SCALE GENOMIC DNA]</scope>
</reference>